<dbReference type="GeneID" id="41589891"/>
<name>A0A1W6JXZ3_9CREN</name>
<dbReference type="InterPro" id="IPR050921">
    <property type="entry name" value="T4SS_GSP_E_ATPase"/>
</dbReference>
<reference evidence="3 4" key="1">
    <citation type="submission" date="2017-03" db="EMBL/GenBank/DDBJ databases">
        <title>Sulfur activation and transportation mechanism of thermophilic Archaea Acidianus manzaensis YN-25.</title>
        <authorList>
            <person name="Ma Y."/>
            <person name="Yang Y."/>
            <person name="Xia J."/>
        </authorList>
    </citation>
    <scope>NUCLEOTIDE SEQUENCE [LARGE SCALE GENOMIC DNA]</scope>
    <source>
        <strain evidence="3 4">YN-25</strain>
    </source>
</reference>
<dbReference type="PANTHER" id="PTHR30486:SF6">
    <property type="entry name" value="TYPE IV PILUS RETRACTATION ATPASE PILT"/>
    <property type="match status" value="1"/>
</dbReference>
<dbReference type="Gene3D" id="3.40.50.300">
    <property type="entry name" value="P-loop containing nucleotide triphosphate hydrolases"/>
    <property type="match status" value="1"/>
</dbReference>
<keyword evidence="4" id="KW-1185">Reference proteome</keyword>
<dbReference type="RefSeq" id="WP_148690890.1">
    <property type="nucleotide sequence ID" value="NZ_CP020477.1"/>
</dbReference>
<dbReference type="GO" id="GO:0016887">
    <property type="term" value="F:ATP hydrolysis activity"/>
    <property type="evidence" value="ECO:0007669"/>
    <property type="project" value="InterPro"/>
</dbReference>
<evidence type="ECO:0000313" key="3">
    <source>
        <dbReference type="EMBL" id="ARM75133.1"/>
    </source>
</evidence>
<dbReference type="STRING" id="282676.B6F84_03190"/>
<gene>
    <name evidence="3" type="ORF">B6F84_03190</name>
</gene>
<accession>A0A1W6JXZ3</accession>
<evidence type="ECO:0000256" key="1">
    <source>
        <dbReference type="ARBA" id="ARBA00006611"/>
    </source>
</evidence>
<dbReference type="AlphaFoldDB" id="A0A1W6JXZ3"/>
<feature type="domain" description="Bacterial type II secretion system protein E" evidence="2">
    <location>
        <begin position="236"/>
        <end position="438"/>
    </location>
</feature>
<dbReference type="KEGG" id="aman:B6F84_03190"/>
<dbReference type="EMBL" id="CP020477">
    <property type="protein sequence ID" value="ARM75133.1"/>
    <property type="molecule type" value="Genomic_DNA"/>
</dbReference>
<dbReference type="OrthoDB" id="33500at2157"/>
<dbReference type="SUPFAM" id="SSF52540">
    <property type="entry name" value="P-loop containing nucleoside triphosphate hydrolases"/>
    <property type="match status" value="1"/>
</dbReference>
<sequence>MPVKLPNLTFRSSKNKSNNNDITKNKKSNETISLPAPLIPLYPPAEELTEIISDYEINLLNSIPEYVKNSLNNSNIELSIANPHIFITYDENKGIYKYVLLEPPIDISAFDIYLYLISEIERALIEKSEGLDLGKIIINAAAKRPDLQIIQGERAGLKLLSTRGKVAIYYLLRNMFGYNILTPVLNDYKIEDISCSGLDLPIYVYHREFEYVPTNIVLHEKMKVLNLEVDGKELLDELVLRLISLSGKTISIADPISDGILPQGDRIAATFRTEVSARGSSFVIRRFNDRPITILDLINSGVLSPDAAAYLWYAIDMRMSFMVIGVTGAGKTTMLTSILNLAKESMKIVSIEDIPEIRLAQDNWVQLYARSAYGQSGKEISLMDLLKLSLRYRPDLVVVGEIRGAEAYVLFQALSTGHGGATTFHAYDTDSAMKRLMNEPLNIQQEWIPMMNIVVNVRRLPVYIGDKVELRRRAVSIDEIVSWNDYRRVVNWEAKSDSFNLDLDAAKVTRARIEEAGRDLAEVKAEIERRSLYLKMLASTKSVVQDPESYKLVKKYIIKYSIKPEQALAEVSRMSAVKITSV</sequence>
<proteinExistence type="inferred from homology"/>
<dbReference type="Pfam" id="PF00437">
    <property type="entry name" value="T2SSE"/>
    <property type="match status" value="1"/>
</dbReference>
<protein>
    <submittedName>
        <fullName evidence="3">Type II secretion system protein E</fullName>
    </submittedName>
</protein>
<comment type="similarity">
    <text evidence="1">Belongs to the GSP E family.</text>
</comment>
<dbReference type="PANTHER" id="PTHR30486">
    <property type="entry name" value="TWITCHING MOTILITY PROTEIN PILT"/>
    <property type="match status" value="1"/>
</dbReference>
<organism evidence="3 4">
    <name type="scientific">Acidianus manzaensis</name>
    <dbReference type="NCBI Taxonomy" id="282676"/>
    <lineage>
        <taxon>Archaea</taxon>
        <taxon>Thermoproteota</taxon>
        <taxon>Thermoprotei</taxon>
        <taxon>Sulfolobales</taxon>
        <taxon>Sulfolobaceae</taxon>
        <taxon>Acidianus</taxon>
    </lineage>
</organism>
<dbReference type="InterPro" id="IPR027417">
    <property type="entry name" value="P-loop_NTPase"/>
</dbReference>
<evidence type="ECO:0000313" key="4">
    <source>
        <dbReference type="Proteomes" id="UP000193404"/>
    </source>
</evidence>
<dbReference type="Gene3D" id="3.30.450.380">
    <property type="match status" value="1"/>
</dbReference>
<dbReference type="InterPro" id="IPR001482">
    <property type="entry name" value="T2SS/T4SS_dom"/>
</dbReference>
<dbReference type="CDD" id="cd01130">
    <property type="entry name" value="VirB11-like_ATPase"/>
    <property type="match status" value="1"/>
</dbReference>
<dbReference type="Proteomes" id="UP000193404">
    <property type="component" value="Chromosome"/>
</dbReference>
<evidence type="ECO:0000259" key="2">
    <source>
        <dbReference type="Pfam" id="PF00437"/>
    </source>
</evidence>